<evidence type="ECO:0000313" key="7">
    <source>
        <dbReference type="Proteomes" id="UP000005207"/>
    </source>
</evidence>
<feature type="domain" description="CCDC43 PWI-like" evidence="5">
    <location>
        <begin position="73"/>
        <end position="146"/>
    </location>
</feature>
<evidence type="ECO:0000256" key="2">
    <source>
        <dbReference type="ARBA" id="ARBA00016648"/>
    </source>
</evidence>
<dbReference type="InParanoid" id="A0A669EU54"/>
<dbReference type="PANTHER" id="PTHR31684">
    <property type="entry name" value="COILED-COIL DOMAIN-CONTAINING PROTEIN 43"/>
    <property type="match status" value="1"/>
</dbReference>
<keyword evidence="3" id="KW-0175">Coiled coil</keyword>
<organism evidence="6 7">
    <name type="scientific">Oreochromis niloticus</name>
    <name type="common">Nile tilapia</name>
    <name type="synonym">Tilapia nilotica</name>
    <dbReference type="NCBI Taxonomy" id="8128"/>
    <lineage>
        <taxon>Eukaryota</taxon>
        <taxon>Metazoa</taxon>
        <taxon>Chordata</taxon>
        <taxon>Craniata</taxon>
        <taxon>Vertebrata</taxon>
        <taxon>Euteleostomi</taxon>
        <taxon>Actinopterygii</taxon>
        <taxon>Neopterygii</taxon>
        <taxon>Teleostei</taxon>
        <taxon>Neoteleostei</taxon>
        <taxon>Acanthomorphata</taxon>
        <taxon>Ovalentaria</taxon>
        <taxon>Cichlomorphae</taxon>
        <taxon>Cichliformes</taxon>
        <taxon>Cichlidae</taxon>
        <taxon>African cichlids</taxon>
        <taxon>Pseudocrenilabrinae</taxon>
        <taxon>Oreochromini</taxon>
        <taxon>Oreochromis</taxon>
    </lineage>
</organism>
<dbReference type="FunCoup" id="A0A669EU54">
    <property type="interactions" value="436"/>
</dbReference>
<accession>A0A669EU54</accession>
<feature type="compositionally biased region" description="Acidic residues" evidence="4">
    <location>
        <begin position="196"/>
        <end position="207"/>
    </location>
</feature>
<reference evidence="7" key="1">
    <citation type="submission" date="2012-01" db="EMBL/GenBank/DDBJ databases">
        <title>The Genome Sequence of Oreochromis niloticus (Nile Tilapia).</title>
        <authorList>
            <consortium name="Broad Institute Genome Assembly Team"/>
            <consortium name="Broad Institute Sequencing Platform"/>
            <person name="Di Palma F."/>
            <person name="Johnson J."/>
            <person name="Lander E.S."/>
            <person name="Lindblad-Toh K."/>
        </authorList>
    </citation>
    <scope>NUCLEOTIDE SEQUENCE [LARGE SCALE GENOMIC DNA]</scope>
</reference>
<evidence type="ECO:0000313" key="6">
    <source>
        <dbReference type="Ensembl" id="ENSONIP00000074417.1"/>
    </source>
</evidence>
<dbReference type="GeneTree" id="ENSGT00390000015009"/>
<dbReference type="PANTHER" id="PTHR31684:SF2">
    <property type="entry name" value="COILED-COIL DOMAIN-CONTAINING PROTEIN 43"/>
    <property type="match status" value="1"/>
</dbReference>
<protein>
    <recommendedName>
        <fullName evidence="2">Coiled-coil domain-containing protein 43</fullName>
    </recommendedName>
</protein>
<name>A0A669EU54_ORENI</name>
<comment type="similarity">
    <text evidence="1">Belongs to the CCDC43 family.</text>
</comment>
<reference evidence="6" key="2">
    <citation type="submission" date="2025-08" db="UniProtKB">
        <authorList>
            <consortium name="Ensembl"/>
        </authorList>
    </citation>
    <scope>IDENTIFICATION</scope>
</reference>
<gene>
    <name evidence="6" type="primary">CCDC43</name>
    <name evidence="6" type="synonym">c1ql1l2</name>
</gene>
<feature type="compositionally biased region" description="Polar residues" evidence="4">
    <location>
        <begin position="46"/>
        <end position="58"/>
    </location>
</feature>
<proteinExistence type="inferred from homology"/>
<evidence type="ECO:0000256" key="4">
    <source>
        <dbReference type="SAM" id="MobiDB-lite"/>
    </source>
</evidence>
<dbReference type="AlphaFoldDB" id="A0A669EU54"/>
<feature type="region of interest" description="Disordered" evidence="4">
    <location>
        <begin position="193"/>
        <end position="279"/>
    </location>
</feature>
<evidence type="ECO:0000256" key="3">
    <source>
        <dbReference type="ARBA" id="ARBA00023054"/>
    </source>
</evidence>
<dbReference type="Pfam" id="PF26091">
    <property type="entry name" value="PWI_CCDC43"/>
    <property type="match status" value="1"/>
</dbReference>
<evidence type="ECO:0000256" key="1">
    <source>
        <dbReference type="ARBA" id="ARBA00005305"/>
    </source>
</evidence>
<dbReference type="Ensembl" id="ENSONIT00000091160.1">
    <property type="protein sequence ID" value="ENSONIP00000074417.1"/>
    <property type="gene ID" value="ENSONIG00000001210.2"/>
</dbReference>
<evidence type="ECO:0000259" key="5">
    <source>
        <dbReference type="Pfam" id="PF26091"/>
    </source>
</evidence>
<sequence>MARFVPVPLPKMLTRTMTTPPTASSSIWMQETRSTSNWMEAKPTVATTTSNDNGQPSCSVGPKGAKMAAPLTDAGEFESWLNDRLDSLEVDREVYGAYILGILQEEETDEEKEDALQGILSAFLEENTVEDVCKQIIKQWEECCSKSAAKKDADDEVQAIASMIEKQAQIVVKQKEVSEESKKRKEALLAQYANVTDEEDEAEEEEPTSGNITGNEKSLFKNTNVELVLNRQKQKREQAREEAQKKKEMDKMQREKDKLAKQDRKEKEKKRTQKGERKR</sequence>
<feature type="compositionally biased region" description="Basic residues" evidence="4">
    <location>
        <begin position="267"/>
        <end position="279"/>
    </location>
</feature>
<keyword evidence="7" id="KW-1185">Reference proteome</keyword>
<dbReference type="Proteomes" id="UP000005207">
    <property type="component" value="Linkage group LG4"/>
</dbReference>
<dbReference type="InterPro" id="IPR058771">
    <property type="entry name" value="PWI_CCDC43"/>
</dbReference>
<feature type="compositionally biased region" description="Polar residues" evidence="4">
    <location>
        <begin position="208"/>
        <end position="225"/>
    </location>
</feature>
<feature type="region of interest" description="Disordered" evidence="4">
    <location>
        <begin position="46"/>
        <end position="67"/>
    </location>
</feature>
<dbReference type="InterPro" id="IPR037666">
    <property type="entry name" value="CCDC43"/>
</dbReference>
<feature type="compositionally biased region" description="Basic and acidic residues" evidence="4">
    <location>
        <begin position="235"/>
        <end position="266"/>
    </location>
</feature>
<reference evidence="6" key="3">
    <citation type="submission" date="2025-09" db="UniProtKB">
        <authorList>
            <consortium name="Ensembl"/>
        </authorList>
    </citation>
    <scope>IDENTIFICATION</scope>
</reference>